<proteinExistence type="predicted"/>
<accession>A0AAW0EGV0</accession>
<reference evidence="1 2" key="1">
    <citation type="journal article" date="2024" name="J Genomics">
        <title>Draft genome sequencing and assembly of Favolaschia claudopus CIRM-BRFM 2984 isolated from oak limbs.</title>
        <authorList>
            <person name="Navarro D."/>
            <person name="Drula E."/>
            <person name="Chaduli D."/>
            <person name="Cazenave R."/>
            <person name="Ahrendt S."/>
            <person name="Wang J."/>
            <person name="Lipzen A."/>
            <person name="Daum C."/>
            <person name="Barry K."/>
            <person name="Grigoriev I.V."/>
            <person name="Favel A."/>
            <person name="Rosso M.N."/>
            <person name="Martin F."/>
        </authorList>
    </citation>
    <scope>NUCLEOTIDE SEQUENCE [LARGE SCALE GENOMIC DNA]</scope>
    <source>
        <strain evidence="1 2">CIRM-BRFM 2984</strain>
    </source>
</reference>
<comment type="caution">
    <text evidence="1">The sequence shown here is derived from an EMBL/GenBank/DDBJ whole genome shotgun (WGS) entry which is preliminary data.</text>
</comment>
<evidence type="ECO:0000313" key="2">
    <source>
        <dbReference type="Proteomes" id="UP001362999"/>
    </source>
</evidence>
<dbReference type="EMBL" id="JAWWNJ010000001">
    <property type="protein sequence ID" value="KAK7063383.1"/>
    <property type="molecule type" value="Genomic_DNA"/>
</dbReference>
<name>A0AAW0EGV0_9AGAR</name>
<protein>
    <submittedName>
        <fullName evidence="1">Uncharacterized protein</fullName>
    </submittedName>
</protein>
<sequence>MAPPSSSRMRAITSSVHPSPSIRAPNYLTRELPEMIKFIALEDYHQSLLKLQFCQYITIPLPKDSTVRPFSVVAQVEGELEFLTIAFLGQSDDQHLDWSLQTTFQAQVMLSKWSRYSRYFFRDGRWTYLRTNRRINTRELYDFYSHTGTERYFQLWACYSTAQDSIIAAYLTQASYVLSCVDNDRDPRTYSFVASVEAHIKCTYIARHSPEAYLFLPPQSAFLTSDRTRIQHPSSTPFWSRNPGGRERLSHEEAVALGLPTIEFEITVTHALLCDGVHEALRAFYTGKGFDPDSTQIAKQLKLLMMHFPDEADPYPLRWRTRYHWLDHLGDPYKPLPRHLPSKPEVD</sequence>
<organism evidence="1 2">
    <name type="scientific">Favolaschia claudopus</name>
    <dbReference type="NCBI Taxonomy" id="2862362"/>
    <lineage>
        <taxon>Eukaryota</taxon>
        <taxon>Fungi</taxon>
        <taxon>Dikarya</taxon>
        <taxon>Basidiomycota</taxon>
        <taxon>Agaricomycotina</taxon>
        <taxon>Agaricomycetes</taxon>
        <taxon>Agaricomycetidae</taxon>
        <taxon>Agaricales</taxon>
        <taxon>Marasmiineae</taxon>
        <taxon>Mycenaceae</taxon>
        <taxon>Favolaschia</taxon>
    </lineage>
</organism>
<gene>
    <name evidence="1" type="ORF">R3P38DRAFT_2756321</name>
</gene>
<dbReference type="AlphaFoldDB" id="A0AAW0EGV0"/>
<dbReference type="Proteomes" id="UP001362999">
    <property type="component" value="Unassembled WGS sequence"/>
</dbReference>
<evidence type="ECO:0000313" key="1">
    <source>
        <dbReference type="EMBL" id="KAK7063383.1"/>
    </source>
</evidence>
<keyword evidence="2" id="KW-1185">Reference proteome</keyword>